<evidence type="ECO:0000256" key="7">
    <source>
        <dbReference type="RuleBase" id="RU361140"/>
    </source>
</evidence>
<comment type="caution">
    <text evidence="10">The sequence shown here is derived from an EMBL/GenBank/DDBJ whole genome shotgun (WGS) entry which is preliminary data.</text>
</comment>
<dbReference type="Gene3D" id="3.40.710.10">
    <property type="entry name" value="DD-peptidase/beta-lactamase superfamily"/>
    <property type="match status" value="1"/>
</dbReference>
<dbReference type="EC" id="3.5.2.6" evidence="2 7"/>
<evidence type="ECO:0000256" key="8">
    <source>
        <dbReference type="SAM" id="SignalP"/>
    </source>
</evidence>
<dbReference type="GO" id="GO:0017001">
    <property type="term" value="P:antibiotic catabolic process"/>
    <property type="evidence" value="ECO:0007669"/>
    <property type="project" value="InterPro"/>
</dbReference>
<keyword evidence="11" id="KW-1185">Reference proteome</keyword>
<protein>
    <recommendedName>
        <fullName evidence="2 7">Beta-lactamase</fullName>
        <ecNumber evidence="2 7">3.5.2.6</ecNumber>
    </recommendedName>
</protein>
<feature type="chain" id="PRO_5035288996" description="Beta-lactamase" evidence="8">
    <location>
        <begin position="21"/>
        <end position="266"/>
    </location>
</feature>
<evidence type="ECO:0000256" key="3">
    <source>
        <dbReference type="ARBA" id="ARBA00022729"/>
    </source>
</evidence>
<evidence type="ECO:0000256" key="2">
    <source>
        <dbReference type="ARBA" id="ARBA00012865"/>
    </source>
</evidence>
<dbReference type="Proteomes" id="UP000604481">
    <property type="component" value="Unassembled WGS sequence"/>
</dbReference>
<dbReference type="EMBL" id="JADFUA010000001">
    <property type="protein sequence ID" value="MBE9608172.1"/>
    <property type="molecule type" value="Genomic_DNA"/>
</dbReference>
<evidence type="ECO:0000313" key="11">
    <source>
        <dbReference type="Proteomes" id="UP000604481"/>
    </source>
</evidence>
<dbReference type="GO" id="GO:0008800">
    <property type="term" value="F:beta-lactamase activity"/>
    <property type="evidence" value="ECO:0007669"/>
    <property type="project" value="UniProtKB-UniRule"/>
</dbReference>
<dbReference type="GO" id="GO:0046677">
    <property type="term" value="P:response to antibiotic"/>
    <property type="evidence" value="ECO:0007669"/>
    <property type="project" value="UniProtKB-UniRule"/>
</dbReference>
<keyword evidence="3 8" id="KW-0732">Signal</keyword>
<sequence>MKHFLLTCSLLLGLAGLGNATPFREEDAVARLFRAQQVNGTLAVYDTHSGTIAGYNGPRAVERFAPASTFKIAHSLIGLDTGTVSSVDEVFFHYDGQPAYLDTWKQDMNLRQAIAVSNLLAYQQLARQIGLKQERQQLAQLQYGNAKTGKDVTTFWIDNTLRISAIEQTQFLARLATGTLPYPAEQQAAVRDIVKLDSGSGWTLYGKTGWATASKPGVGWFVGWLEREGHIYSFALNMQIDDASQLPQRVTLARQALAALGLMTED</sequence>
<evidence type="ECO:0000313" key="10">
    <source>
        <dbReference type="EMBL" id="MBE9608172.1"/>
    </source>
</evidence>
<proteinExistence type="inferred from homology"/>
<dbReference type="InterPro" id="IPR012338">
    <property type="entry name" value="Beta-lactam/transpept-like"/>
</dbReference>
<gene>
    <name evidence="10" type="primary">blaOXA</name>
    <name evidence="10" type="ORF">INR99_02310</name>
</gene>
<feature type="active site" description="Acyl-ester intermediate" evidence="6">
    <location>
        <position position="68"/>
    </location>
</feature>
<dbReference type="GO" id="GO:0008658">
    <property type="term" value="F:penicillin binding"/>
    <property type="evidence" value="ECO:0007669"/>
    <property type="project" value="InterPro"/>
</dbReference>
<evidence type="ECO:0000256" key="6">
    <source>
        <dbReference type="PIRSR" id="PIRSR602137-50"/>
    </source>
</evidence>
<comment type="catalytic activity">
    <reaction evidence="7">
        <text>a beta-lactam + H2O = a substituted beta-amino acid</text>
        <dbReference type="Rhea" id="RHEA:20401"/>
        <dbReference type="ChEBI" id="CHEBI:15377"/>
        <dbReference type="ChEBI" id="CHEBI:35627"/>
        <dbReference type="ChEBI" id="CHEBI:140347"/>
        <dbReference type="EC" id="3.5.2.6"/>
    </reaction>
</comment>
<feature type="modified residue" description="N6-carboxylysine" evidence="6">
    <location>
        <position position="71"/>
    </location>
</feature>
<reference evidence="10 11" key="1">
    <citation type="submission" date="2020-10" db="EMBL/GenBank/DDBJ databases">
        <title>The genome sequence of Chitinilyticum litopenaei 4Y14.</title>
        <authorList>
            <person name="Liu Y."/>
        </authorList>
    </citation>
    <scope>NUCLEOTIDE SEQUENCE [LARGE SCALE GENOMIC DNA]</scope>
    <source>
        <strain evidence="10 11">4Y14</strain>
    </source>
</reference>
<dbReference type="NCBIfam" id="NF012161">
    <property type="entry name" value="bla_class_D_main"/>
    <property type="match status" value="1"/>
</dbReference>
<dbReference type="AlphaFoldDB" id="A0A8J7FIQ6"/>
<dbReference type="InterPro" id="IPR002137">
    <property type="entry name" value="Beta-lactam_class-D_AS"/>
</dbReference>
<dbReference type="RefSeq" id="WP_194114671.1">
    <property type="nucleotide sequence ID" value="NZ_JADFUA010000001.1"/>
</dbReference>
<feature type="domain" description="Penicillin-binding protein transpeptidase" evidence="9">
    <location>
        <begin position="60"/>
        <end position="255"/>
    </location>
</feature>
<organism evidence="10 11">
    <name type="scientific">Chitinilyticum piscinae</name>
    <dbReference type="NCBI Taxonomy" id="2866724"/>
    <lineage>
        <taxon>Bacteria</taxon>
        <taxon>Pseudomonadati</taxon>
        <taxon>Pseudomonadota</taxon>
        <taxon>Betaproteobacteria</taxon>
        <taxon>Neisseriales</taxon>
        <taxon>Chitinibacteraceae</taxon>
        <taxon>Chitinilyticum</taxon>
    </lineage>
</organism>
<evidence type="ECO:0000256" key="5">
    <source>
        <dbReference type="ARBA" id="ARBA00023251"/>
    </source>
</evidence>
<comment type="similarity">
    <text evidence="1 7">Belongs to the class-D beta-lactamase family.</text>
</comment>
<feature type="signal peptide" evidence="8">
    <location>
        <begin position="1"/>
        <end position="20"/>
    </location>
</feature>
<evidence type="ECO:0000256" key="1">
    <source>
        <dbReference type="ARBA" id="ARBA00007898"/>
    </source>
</evidence>
<evidence type="ECO:0000256" key="4">
    <source>
        <dbReference type="ARBA" id="ARBA00022801"/>
    </source>
</evidence>
<accession>A0A8J7FIQ6</accession>
<keyword evidence="5 7" id="KW-0046">Antibiotic resistance</keyword>
<evidence type="ECO:0000259" key="9">
    <source>
        <dbReference type="Pfam" id="PF00905"/>
    </source>
</evidence>
<dbReference type="PROSITE" id="PS00337">
    <property type="entry name" value="BETA_LACTAMASE_D"/>
    <property type="match status" value="1"/>
</dbReference>
<dbReference type="SUPFAM" id="SSF56601">
    <property type="entry name" value="beta-lactamase/transpeptidase-like"/>
    <property type="match status" value="1"/>
</dbReference>
<dbReference type="InterPro" id="IPR001460">
    <property type="entry name" value="PCN-bd_Tpept"/>
</dbReference>
<name>A0A8J7FIQ6_9NEIS</name>
<dbReference type="Pfam" id="PF00905">
    <property type="entry name" value="Transpeptidase"/>
    <property type="match status" value="1"/>
</dbReference>
<keyword evidence="4 7" id="KW-0378">Hydrolase</keyword>